<protein>
    <submittedName>
        <fullName evidence="1">Uncharacterized protein</fullName>
    </submittedName>
</protein>
<evidence type="ECO:0000313" key="1">
    <source>
        <dbReference type="EMBL" id="KAK7520373.1"/>
    </source>
</evidence>
<accession>A0ABR1KS65</accession>
<gene>
    <name evidence="1" type="ORF">IWZ03DRAFT_358454</name>
</gene>
<keyword evidence="2" id="KW-1185">Reference proteome</keyword>
<name>A0ABR1KS65_9PEZI</name>
<proteinExistence type="predicted"/>
<sequence length="203" mass="22307">MPLSPGLVQTPFIGQQRRQIGTGKTIRRKEQSEPVQTRGSRIIHVVAGGPGLQVQICQIDLVAFPESRYSRVDVCWDDVWSGKGHLQEQFCFCRNYAEVMSSPGALPESLVPGRPFLCSVKAVGLSNGNFSGEVTQDHVQRDWSDSKMPQGGTRMPALATRAGGLQEGQPPKWSAGRQERWTEAGQGEVGGCSIFFVVHSWLR</sequence>
<reference evidence="1 2" key="1">
    <citation type="submission" date="2024-04" db="EMBL/GenBank/DDBJ databases">
        <title>Phyllosticta paracitricarpa is synonymous to the EU quarantine fungus P. citricarpa based on phylogenomic analyses.</title>
        <authorList>
            <consortium name="Lawrence Berkeley National Laboratory"/>
            <person name="Van Ingen-Buijs V.A."/>
            <person name="Van Westerhoven A.C."/>
            <person name="Haridas S."/>
            <person name="Skiadas P."/>
            <person name="Martin F."/>
            <person name="Groenewald J.Z."/>
            <person name="Crous P.W."/>
            <person name="Seidl M.F."/>
        </authorList>
    </citation>
    <scope>NUCLEOTIDE SEQUENCE [LARGE SCALE GENOMIC DNA]</scope>
    <source>
        <strain evidence="1 2">CBS 123371</strain>
    </source>
</reference>
<evidence type="ECO:0000313" key="2">
    <source>
        <dbReference type="Proteomes" id="UP001363622"/>
    </source>
</evidence>
<comment type="caution">
    <text evidence="1">The sequence shown here is derived from an EMBL/GenBank/DDBJ whole genome shotgun (WGS) entry which is preliminary data.</text>
</comment>
<organism evidence="1 2">
    <name type="scientific">Phyllosticta citriasiana</name>
    <dbReference type="NCBI Taxonomy" id="595635"/>
    <lineage>
        <taxon>Eukaryota</taxon>
        <taxon>Fungi</taxon>
        <taxon>Dikarya</taxon>
        <taxon>Ascomycota</taxon>
        <taxon>Pezizomycotina</taxon>
        <taxon>Dothideomycetes</taxon>
        <taxon>Dothideomycetes incertae sedis</taxon>
        <taxon>Botryosphaeriales</taxon>
        <taxon>Phyllostictaceae</taxon>
        <taxon>Phyllosticta</taxon>
    </lineage>
</organism>
<dbReference type="EMBL" id="JBBPHU010000003">
    <property type="protein sequence ID" value="KAK7520373.1"/>
    <property type="molecule type" value="Genomic_DNA"/>
</dbReference>
<dbReference type="Proteomes" id="UP001363622">
    <property type="component" value="Unassembled WGS sequence"/>
</dbReference>